<feature type="domain" description="HTH gntR-type" evidence="4">
    <location>
        <begin position="14"/>
        <end position="81"/>
    </location>
</feature>
<evidence type="ECO:0000259" key="4">
    <source>
        <dbReference type="PROSITE" id="PS50949"/>
    </source>
</evidence>
<comment type="caution">
    <text evidence="5">The sequence shown here is derived from an EMBL/GenBank/DDBJ whole genome shotgun (WGS) entry which is preliminary data.</text>
</comment>
<evidence type="ECO:0000256" key="1">
    <source>
        <dbReference type="ARBA" id="ARBA00023015"/>
    </source>
</evidence>
<sequence length="231" mass="25202">MRTSADGTGPIHHGSAAGRVYAKLRGLIISLDLPPDTVLSRADLAREHEVSQSPVREAIQELEKEGLVISFPQSKTVVSKIDIEHARDTQFLRLGVELEVARTLASTSSAELLLPTSRILRMQKMAGEDQDIAEFTALDRLFHLSLFEAAGVPSLWHLIAGRSGHIDRLRMLNLPDPGKMSQVLASHEKILSAISNSDLAAAEQSVRHHLTGTLASANAIRDAHPAYFARQ</sequence>
<evidence type="ECO:0000256" key="2">
    <source>
        <dbReference type="ARBA" id="ARBA00023125"/>
    </source>
</evidence>
<protein>
    <submittedName>
        <fullName evidence="5">GntR family transcriptional regulator</fullName>
    </submittedName>
</protein>
<dbReference type="Proteomes" id="UP001300261">
    <property type="component" value="Unassembled WGS sequence"/>
</dbReference>
<evidence type="ECO:0000313" key="5">
    <source>
        <dbReference type="EMBL" id="MCX2721082.1"/>
    </source>
</evidence>
<dbReference type="SUPFAM" id="SSF46785">
    <property type="entry name" value="Winged helix' DNA-binding domain"/>
    <property type="match status" value="1"/>
</dbReference>
<dbReference type="Gene3D" id="1.10.10.10">
    <property type="entry name" value="Winged helix-like DNA-binding domain superfamily/Winged helix DNA-binding domain"/>
    <property type="match status" value="1"/>
</dbReference>
<dbReference type="InterPro" id="IPR000524">
    <property type="entry name" value="Tscrpt_reg_HTH_GntR"/>
</dbReference>
<accession>A0ABT3QVY3</accession>
<keyword evidence="2" id="KW-0238">DNA-binding</keyword>
<evidence type="ECO:0000256" key="3">
    <source>
        <dbReference type="ARBA" id="ARBA00023163"/>
    </source>
</evidence>
<dbReference type="EMBL" id="JAPEVI010000001">
    <property type="protein sequence ID" value="MCX2721082.1"/>
    <property type="molecule type" value="Genomic_DNA"/>
</dbReference>
<dbReference type="RefSeq" id="WP_265960778.1">
    <property type="nucleotide sequence ID" value="NZ_JAPEVI010000001.1"/>
</dbReference>
<dbReference type="SMART" id="SM00345">
    <property type="entry name" value="HTH_GNTR"/>
    <property type="match status" value="1"/>
</dbReference>
<evidence type="ECO:0000313" key="6">
    <source>
        <dbReference type="Proteomes" id="UP001300261"/>
    </source>
</evidence>
<organism evidence="5 6">
    <name type="scientific">Roseibium salinum</name>
    <dbReference type="NCBI Taxonomy" id="1604349"/>
    <lineage>
        <taxon>Bacteria</taxon>
        <taxon>Pseudomonadati</taxon>
        <taxon>Pseudomonadota</taxon>
        <taxon>Alphaproteobacteria</taxon>
        <taxon>Hyphomicrobiales</taxon>
        <taxon>Stappiaceae</taxon>
        <taxon>Roseibium</taxon>
    </lineage>
</organism>
<gene>
    <name evidence="5" type="ORF">ON753_01470</name>
</gene>
<dbReference type="InterPro" id="IPR011711">
    <property type="entry name" value="GntR_C"/>
</dbReference>
<keyword evidence="1" id="KW-0805">Transcription regulation</keyword>
<dbReference type="Pfam" id="PF07729">
    <property type="entry name" value="FCD"/>
    <property type="match status" value="1"/>
</dbReference>
<dbReference type="InterPro" id="IPR036388">
    <property type="entry name" value="WH-like_DNA-bd_sf"/>
</dbReference>
<dbReference type="PANTHER" id="PTHR43537">
    <property type="entry name" value="TRANSCRIPTIONAL REGULATOR, GNTR FAMILY"/>
    <property type="match status" value="1"/>
</dbReference>
<dbReference type="SMART" id="SM00895">
    <property type="entry name" value="FCD"/>
    <property type="match status" value="1"/>
</dbReference>
<dbReference type="InterPro" id="IPR008920">
    <property type="entry name" value="TF_FadR/GntR_C"/>
</dbReference>
<dbReference type="SUPFAM" id="SSF48008">
    <property type="entry name" value="GntR ligand-binding domain-like"/>
    <property type="match status" value="1"/>
</dbReference>
<name>A0ABT3QVY3_9HYPH</name>
<dbReference type="CDD" id="cd07377">
    <property type="entry name" value="WHTH_GntR"/>
    <property type="match status" value="1"/>
</dbReference>
<dbReference type="PROSITE" id="PS50949">
    <property type="entry name" value="HTH_GNTR"/>
    <property type="match status" value="1"/>
</dbReference>
<reference evidence="5 6" key="1">
    <citation type="journal article" date="2016" name="Int. J. Syst. Evol. Microbiol.">
        <title>Labrenzia salina sp. nov., isolated from the rhizosphere of the halophyte Arthrocnemum macrostachyum.</title>
        <authorList>
            <person name="Camacho M."/>
            <person name="Redondo-Gomez S."/>
            <person name="Rodriguez-Llorente I."/>
            <person name="Rohde M."/>
            <person name="Sproer C."/>
            <person name="Schumann P."/>
            <person name="Klenk H.P."/>
            <person name="Montero-Calasanz M.D.C."/>
        </authorList>
    </citation>
    <scope>NUCLEOTIDE SEQUENCE [LARGE SCALE GENOMIC DNA]</scope>
    <source>
        <strain evidence="5 6">DSM 29163</strain>
    </source>
</reference>
<dbReference type="Pfam" id="PF00392">
    <property type="entry name" value="GntR"/>
    <property type="match status" value="1"/>
</dbReference>
<dbReference type="PANTHER" id="PTHR43537:SF45">
    <property type="entry name" value="GNTR FAMILY REGULATORY PROTEIN"/>
    <property type="match status" value="1"/>
</dbReference>
<proteinExistence type="predicted"/>
<keyword evidence="3" id="KW-0804">Transcription</keyword>
<keyword evidence="6" id="KW-1185">Reference proteome</keyword>
<dbReference type="Gene3D" id="1.20.120.530">
    <property type="entry name" value="GntR ligand-binding domain-like"/>
    <property type="match status" value="1"/>
</dbReference>
<dbReference type="InterPro" id="IPR036390">
    <property type="entry name" value="WH_DNA-bd_sf"/>
</dbReference>